<accession>A0ABP3ZR29</accession>
<name>A0ABP3ZR29_9PSEU</name>
<dbReference type="InterPro" id="IPR032465">
    <property type="entry name" value="ACMSD"/>
</dbReference>
<evidence type="ECO:0000313" key="3">
    <source>
        <dbReference type="EMBL" id="GAA0925967.1"/>
    </source>
</evidence>
<dbReference type="InterPro" id="IPR032466">
    <property type="entry name" value="Metal_Hydrolase"/>
</dbReference>
<comment type="caution">
    <text evidence="3">The sequence shown here is derived from an EMBL/GenBank/DDBJ whole genome shotgun (WGS) entry which is preliminary data.</text>
</comment>
<organism evidence="3 4">
    <name type="scientific">Pseudonocardia zijingensis</name>
    <dbReference type="NCBI Taxonomy" id="153376"/>
    <lineage>
        <taxon>Bacteria</taxon>
        <taxon>Bacillati</taxon>
        <taxon>Actinomycetota</taxon>
        <taxon>Actinomycetes</taxon>
        <taxon>Pseudonocardiales</taxon>
        <taxon>Pseudonocardiaceae</taxon>
        <taxon>Pseudonocardia</taxon>
    </lineage>
</organism>
<evidence type="ECO:0000256" key="1">
    <source>
        <dbReference type="ARBA" id="ARBA00023239"/>
    </source>
</evidence>
<proteinExistence type="predicted"/>
<dbReference type="Pfam" id="PF04909">
    <property type="entry name" value="Amidohydro_2"/>
    <property type="match status" value="1"/>
</dbReference>
<feature type="domain" description="Amidohydrolase-related" evidence="2">
    <location>
        <begin position="70"/>
        <end position="350"/>
    </location>
</feature>
<reference evidence="4" key="1">
    <citation type="journal article" date="2019" name="Int. J. Syst. Evol. Microbiol.">
        <title>The Global Catalogue of Microorganisms (GCM) 10K type strain sequencing project: providing services to taxonomists for standard genome sequencing and annotation.</title>
        <authorList>
            <consortium name="The Broad Institute Genomics Platform"/>
            <consortium name="The Broad Institute Genome Sequencing Center for Infectious Disease"/>
            <person name="Wu L."/>
            <person name="Ma J."/>
        </authorList>
    </citation>
    <scope>NUCLEOTIDE SEQUENCE [LARGE SCALE GENOMIC DNA]</scope>
    <source>
        <strain evidence="4">JCM 11117</strain>
    </source>
</reference>
<protein>
    <submittedName>
        <fullName evidence="3">Amidohydrolase family protein</fullName>
    </submittedName>
</protein>
<dbReference type="PANTHER" id="PTHR21240">
    <property type="entry name" value="2-AMINO-3-CARBOXYLMUCONATE-6-SEMIALDEHYDE DECARBOXYLASE"/>
    <property type="match status" value="1"/>
</dbReference>
<dbReference type="Gene3D" id="3.20.20.140">
    <property type="entry name" value="Metal-dependent hydrolases"/>
    <property type="match status" value="1"/>
</dbReference>
<dbReference type="RefSeq" id="WP_343939575.1">
    <property type="nucleotide sequence ID" value="NZ_BAAAHP010000030.1"/>
</dbReference>
<dbReference type="InterPro" id="IPR006680">
    <property type="entry name" value="Amidohydro-rel"/>
</dbReference>
<keyword evidence="4" id="KW-1185">Reference proteome</keyword>
<dbReference type="PANTHER" id="PTHR21240:SF30">
    <property type="entry name" value="AMIDOHYDROLASE-RELATED DOMAIN-CONTAINING PROTEIN-RELATED"/>
    <property type="match status" value="1"/>
</dbReference>
<evidence type="ECO:0000259" key="2">
    <source>
        <dbReference type="Pfam" id="PF04909"/>
    </source>
</evidence>
<dbReference type="Proteomes" id="UP001499967">
    <property type="component" value="Unassembled WGS sequence"/>
</dbReference>
<keyword evidence="1" id="KW-0456">Lyase</keyword>
<gene>
    <name evidence="3" type="ORF">GCM10009559_10960</name>
</gene>
<dbReference type="EMBL" id="BAAAHP010000030">
    <property type="protein sequence ID" value="GAA0925967.1"/>
    <property type="molecule type" value="Genomic_DNA"/>
</dbReference>
<evidence type="ECO:0000313" key="4">
    <source>
        <dbReference type="Proteomes" id="UP001499967"/>
    </source>
</evidence>
<sequence>MTGYRRIATEEAFAPPELLQLYRGLLRDGDGDVPRDRGFESLWGFYLGSAAERPRAVVRRLTDLGAGRIADMDAAGIDHQVLALTAPGTNVLDAPTARTMATLTNDMAAQAVRDHPDRFTALATVAWQDALDGNADAAVAELDRAVRRLGMCGVIANSHVQGTYLDDQRFWPVLEAAELLDVPVYLHPNTPNDRMVEPLHEAGLDGAIYGFAVETGMHLLRIVTSGVFDRFPRLRLVVGHLGEALPFWLPRIDHFHAAQVASGRYPAMKALQLRPSDYLRRNVWYTTSGMAWQRGIMFVREVVGPDRVLYAMDYPYQYEPDEVRHQDELPLDAAAKREFFEGIATRLFHLTV</sequence>
<dbReference type="SUPFAM" id="SSF51556">
    <property type="entry name" value="Metallo-dependent hydrolases"/>
    <property type="match status" value="1"/>
</dbReference>